<sequence length="357" mass="38071">MHSPIFFSLILALLTSANLFAEPIGFRETQVADASANRPLHVSIWYPTQALESSEATGTSTISVGENRAFIGVRAVPDAEPAQGAHSLVVLSHGYGGNWRNLNWLAAELAAQGYVVAAPDHPGTTTFDRRPAQAATLWERPHDLSRVIDFILAHPQLAGEINPDRIAAVGHSLGGWTVMALAGARFDQAHFAAECQAHPNPRVCGLSDELGLNTEGAAKTSLEASMLNHRVRAVVSLDLGLARGFTPASLAAAPIPVLIFGAGVDIGDLPARMESGYLVAHLPPAQTQYIEIADAAHFSFMQRCKPGAVEMLEEEVPGDGIICKDGDGRSREEIHQQVASQVIAFLEQAFAEKITAL</sequence>
<proteinExistence type="predicted"/>
<feature type="domain" description="Serine aminopeptidase S33" evidence="3">
    <location>
        <begin position="86"/>
        <end position="184"/>
    </location>
</feature>
<dbReference type="KEGG" id="hch:HCH_03006"/>
<gene>
    <name evidence="4" type="ordered locus">HCH_03006</name>
</gene>
<keyword evidence="1 4" id="KW-0378">Hydrolase</keyword>
<dbReference type="Gene3D" id="3.40.50.1820">
    <property type="entry name" value="alpha/beta hydrolase"/>
    <property type="match status" value="1"/>
</dbReference>
<dbReference type="SUPFAM" id="SSF53474">
    <property type="entry name" value="alpha/beta-Hydrolases"/>
    <property type="match status" value="1"/>
</dbReference>
<dbReference type="InterPro" id="IPR022742">
    <property type="entry name" value="Hydrolase_4"/>
</dbReference>
<dbReference type="Pfam" id="PF12146">
    <property type="entry name" value="Hydrolase_4"/>
    <property type="match status" value="1"/>
</dbReference>
<feature type="signal peptide" evidence="2">
    <location>
        <begin position="1"/>
        <end position="21"/>
    </location>
</feature>
<dbReference type="GO" id="GO:0052689">
    <property type="term" value="F:carboxylic ester hydrolase activity"/>
    <property type="evidence" value="ECO:0007669"/>
    <property type="project" value="UniProtKB-ARBA"/>
</dbReference>
<dbReference type="PIRSF" id="PIRSF031982">
    <property type="entry name" value="UCP031982_abhydr"/>
    <property type="match status" value="1"/>
</dbReference>
<evidence type="ECO:0000313" key="5">
    <source>
        <dbReference type="Proteomes" id="UP000000238"/>
    </source>
</evidence>
<dbReference type="RefSeq" id="WP_011396843.1">
    <property type="nucleotide sequence ID" value="NC_007645.1"/>
</dbReference>
<evidence type="ECO:0000313" key="4">
    <source>
        <dbReference type="EMBL" id="ABC29774.1"/>
    </source>
</evidence>
<protein>
    <submittedName>
        <fullName evidence="4">Predicted dienelactone hydrolase</fullName>
    </submittedName>
</protein>
<feature type="chain" id="PRO_5004215083" evidence="2">
    <location>
        <begin position="22"/>
        <end position="357"/>
    </location>
</feature>
<dbReference type="eggNOG" id="COG4188">
    <property type="taxonomic scope" value="Bacteria"/>
</dbReference>
<dbReference type="InterPro" id="IPR050261">
    <property type="entry name" value="FrsA_esterase"/>
</dbReference>
<dbReference type="Proteomes" id="UP000000238">
    <property type="component" value="Chromosome"/>
</dbReference>
<name>Q2SHV0_HAHCH</name>
<evidence type="ECO:0000259" key="3">
    <source>
        <dbReference type="Pfam" id="PF12146"/>
    </source>
</evidence>
<dbReference type="OrthoDB" id="192696at2"/>
<dbReference type="EMBL" id="CP000155">
    <property type="protein sequence ID" value="ABC29774.1"/>
    <property type="molecule type" value="Genomic_DNA"/>
</dbReference>
<dbReference type="HOGENOM" id="CLU_045366_1_0_6"/>
<accession>Q2SHV0</accession>
<keyword evidence="2" id="KW-0732">Signal</keyword>
<dbReference type="PANTHER" id="PTHR22946">
    <property type="entry name" value="DIENELACTONE HYDROLASE DOMAIN-CONTAINING PROTEIN-RELATED"/>
    <property type="match status" value="1"/>
</dbReference>
<dbReference type="InterPro" id="IPR029058">
    <property type="entry name" value="AB_hydrolase_fold"/>
</dbReference>
<evidence type="ECO:0000256" key="2">
    <source>
        <dbReference type="SAM" id="SignalP"/>
    </source>
</evidence>
<dbReference type="ESTHER" id="hahch-q2shv0">
    <property type="family name" value="UCP031982"/>
</dbReference>
<evidence type="ECO:0000256" key="1">
    <source>
        <dbReference type="ARBA" id="ARBA00022801"/>
    </source>
</evidence>
<dbReference type="PANTHER" id="PTHR22946:SF9">
    <property type="entry name" value="POLYKETIDE TRANSFERASE AF380"/>
    <property type="match status" value="1"/>
</dbReference>
<dbReference type="STRING" id="349521.HCH_03006"/>
<dbReference type="InterPro" id="IPR016986">
    <property type="entry name" value="UCP031982_abhydr"/>
</dbReference>
<organism evidence="4 5">
    <name type="scientific">Hahella chejuensis (strain KCTC 2396)</name>
    <dbReference type="NCBI Taxonomy" id="349521"/>
    <lineage>
        <taxon>Bacteria</taxon>
        <taxon>Pseudomonadati</taxon>
        <taxon>Pseudomonadota</taxon>
        <taxon>Gammaproteobacteria</taxon>
        <taxon>Oceanospirillales</taxon>
        <taxon>Hahellaceae</taxon>
        <taxon>Hahella</taxon>
    </lineage>
</organism>
<keyword evidence="5" id="KW-1185">Reference proteome</keyword>
<dbReference type="AlphaFoldDB" id="Q2SHV0"/>
<reference evidence="4 5" key="1">
    <citation type="journal article" date="2005" name="Nucleic Acids Res.">
        <title>Genomic blueprint of Hahella chejuensis, a marine microbe producing an algicidal agent.</title>
        <authorList>
            <person name="Jeong H."/>
            <person name="Yim J.H."/>
            <person name="Lee C."/>
            <person name="Choi S.-H."/>
            <person name="Park Y.K."/>
            <person name="Yoon S.H."/>
            <person name="Hur C.-G."/>
            <person name="Kang H.-Y."/>
            <person name="Kim D."/>
            <person name="Lee H.H."/>
            <person name="Park K.H."/>
            <person name="Park S.-H."/>
            <person name="Park H.-S."/>
            <person name="Lee H.K."/>
            <person name="Oh T.K."/>
            <person name="Kim J.F."/>
        </authorList>
    </citation>
    <scope>NUCLEOTIDE SEQUENCE [LARGE SCALE GENOMIC DNA]</scope>
    <source>
        <strain evidence="4 5">KCTC 2396</strain>
    </source>
</reference>